<feature type="region of interest" description="Disordered" evidence="4">
    <location>
        <begin position="162"/>
        <end position="185"/>
    </location>
</feature>
<dbReference type="Proteomes" id="UP000198341">
    <property type="component" value="Chromosome 2"/>
</dbReference>
<feature type="domain" description="ZZ-type" evidence="5">
    <location>
        <begin position="118"/>
        <end position="153"/>
    </location>
</feature>
<feature type="compositionally biased region" description="Polar residues" evidence="4">
    <location>
        <begin position="166"/>
        <end position="180"/>
    </location>
</feature>
<dbReference type="Pfam" id="PF00569">
    <property type="entry name" value="ZZ"/>
    <property type="match status" value="1"/>
</dbReference>
<keyword evidence="7" id="KW-1185">Reference proteome</keyword>
<organism evidence="6 7">
    <name type="scientific">Bathycoccus prasinos</name>
    <dbReference type="NCBI Taxonomy" id="41875"/>
    <lineage>
        <taxon>Eukaryota</taxon>
        <taxon>Viridiplantae</taxon>
        <taxon>Chlorophyta</taxon>
        <taxon>Mamiellophyceae</taxon>
        <taxon>Mamiellales</taxon>
        <taxon>Bathycoccaceae</taxon>
        <taxon>Bathycoccus</taxon>
    </lineage>
</organism>
<dbReference type="OrthoDB" id="10252032at2759"/>
<dbReference type="InterPro" id="IPR000433">
    <property type="entry name" value="Znf_ZZ"/>
</dbReference>
<dbReference type="InterPro" id="IPR043145">
    <property type="entry name" value="Znf_ZZ_sf"/>
</dbReference>
<protein>
    <recommendedName>
        <fullName evidence="5">ZZ-type domain-containing protein</fullName>
    </recommendedName>
</protein>
<feature type="compositionally biased region" description="Acidic residues" evidence="4">
    <location>
        <begin position="51"/>
        <end position="60"/>
    </location>
</feature>
<dbReference type="RefSeq" id="XP_007515063.1">
    <property type="nucleotide sequence ID" value="XM_007515001.1"/>
</dbReference>
<dbReference type="SUPFAM" id="SSF57850">
    <property type="entry name" value="RING/U-box"/>
    <property type="match status" value="1"/>
</dbReference>
<dbReference type="EMBL" id="FO082277">
    <property type="protein sequence ID" value="CCO15303.1"/>
    <property type="molecule type" value="Genomic_DNA"/>
</dbReference>
<evidence type="ECO:0000256" key="2">
    <source>
        <dbReference type="ARBA" id="ARBA00022771"/>
    </source>
</evidence>
<accession>K8F181</accession>
<dbReference type="KEGG" id="bpg:Bathy02g05650"/>
<evidence type="ECO:0000256" key="4">
    <source>
        <dbReference type="SAM" id="MobiDB-lite"/>
    </source>
</evidence>
<dbReference type="CDD" id="cd02249">
    <property type="entry name" value="ZZ"/>
    <property type="match status" value="1"/>
</dbReference>
<feature type="compositionally biased region" description="Basic and acidic residues" evidence="4">
    <location>
        <begin position="27"/>
        <end position="50"/>
    </location>
</feature>
<evidence type="ECO:0000256" key="1">
    <source>
        <dbReference type="ARBA" id="ARBA00022723"/>
    </source>
</evidence>
<sequence length="226" mass="25118">MIDDDALGTVSSEPAKSAVKKNSKRKRSEDDEKEAPKLDRTVESLERKSEEENDDDDDDNNSCGDKRGVLSVNAENEEKKEKKTKKIKKSVNFSLNHLEDVAGVADDIDREAWELPRTCDGCGLYILGERWSCGKCVEETEEEFDFCKACFVAFMEVESKGGGDTSVGSKSHNTNNNDPWSTIDGGGAVQLTSADLHKHDPNSFLKFDEENEESIANVEMKKAVEQ</sequence>
<dbReference type="GO" id="GO:0008270">
    <property type="term" value="F:zinc ion binding"/>
    <property type="evidence" value="ECO:0007669"/>
    <property type="project" value="UniProtKB-KW"/>
</dbReference>
<evidence type="ECO:0000256" key="3">
    <source>
        <dbReference type="ARBA" id="ARBA00022833"/>
    </source>
</evidence>
<proteinExistence type="predicted"/>
<keyword evidence="2" id="KW-0863">Zinc-finger</keyword>
<feature type="region of interest" description="Disordered" evidence="4">
    <location>
        <begin position="1"/>
        <end position="86"/>
    </location>
</feature>
<evidence type="ECO:0000313" key="7">
    <source>
        <dbReference type="Proteomes" id="UP000198341"/>
    </source>
</evidence>
<evidence type="ECO:0000259" key="5">
    <source>
        <dbReference type="Pfam" id="PF00569"/>
    </source>
</evidence>
<name>K8F181_9CHLO</name>
<keyword evidence="1" id="KW-0479">Metal-binding</keyword>
<dbReference type="AlphaFoldDB" id="K8F181"/>
<keyword evidence="3" id="KW-0862">Zinc</keyword>
<evidence type="ECO:0000313" key="6">
    <source>
        <dbReference type="EMBL" id="CCO15303.1"/>
    </source>
</evidence>
<reference evidence="6 7" key="1">
    <citation type="submission" date="2011-10" db="EMBL/GenBank/DDBJ databases">
        <authorList>
            <person name="Genoscope - CEA"/>
        </authorList>
    </citation>
    <scope>NUCLEOTIDE SEQUENCE [LARGE SCALE GENOMIC DNA]</scope>
    <source>
        <strain evidence="6 7">RCC 1105</strain>
    </source>
</reference>
<gene>
    <name evidence="6" type="ORF">Bathy02g05650</name>
</gene>
<dbReference type="Gene3D" id="3.30.60.90">
    <property type="match status" value="1"/>
</dbReference>
<dbReference type="GeneID" id="19017680"/>